<accession>A0A2M7TC35</accession>
<dbReference type="RefSeq" id="WP_286679243.1">
    <property type="nucleotide sequence ID" value="NZ_MNXI01000138.1"/>
</dbReference>
<name>A0A2M7TC35_9ACTN</name>
<dbReference type="PANTHER" id="PTHR46638">
    <property type="entry name" value="CORRINOID ADENOSYLTRANSFERASE"/>
    <property type="match status" value="1"/>
</dbReference>
<dbReference type="GO" id="GO:0005524">
    <property type="term" value="F:ATP binding"/>
    <property type="evidence" value="ECO:0007669"/>
    <property type="project" value="InterPro"/>
</dbReference>
<keyword evidence="1" id="KW-0808">Transferase</keyword>
<evidence type="ECO:0000313" key="1">
    <source>
        <dbReference type="EMBL" id="PIZ42363.1"/>
    </source>
</evidence>
<dbReference type="AlphaFoldDB" id="A0A2M7TC35"/>
<comment type="caution">
    <text evidence="1">The sequence shown here is derived from an EMBL/GenBank/DDBJ whole genome shotgun (WGS) entry which is preliminary data.</text>
</comment>
<dbReference type="Proteomes" id="UP000230956">
    <property type="component" value="Unassembled WGS sequence"/>
</dbReference>
<dbReference type="PIRSF" id="PIRSF015617">
    <property type="entry name" value="Adensltrnsf_CobA"/>
    <property type="match status" value="1"/>
</dbReference>
<dbReference type="PANTHER" id="PTHR46638:SF1">
    <property type="entry name" value="CORRINOID ADENOSYLTRANSFERASE"/>
    <property type="match status" value="1"/>
</dbReference>
<dbReference type="EMBL" id="PFNG01000017">
    <property type="protein sequence ID" value="PIZ42363.1"/>
    <property type="molecule type" value="Genomic_DNA"/>
</dbReference>
<evidence type="ECO:0000313" key="2">
    <source>
        <dbReference type="Proteomes" id="UP000230956"/>
    </source>
</evidence>
<gene>
    <name evidence="1" type="ORF">COY37_00590</name>
</gene>
<protein>
    <submittedName>
        <fullName evidence="1">Cob(I)yrinic acid a,c-diamide adenosyltransferase</fullName>
    </submittedName>
</protein>
<sequence>MNGNTELGLIHIYTGDSKGKTTAAIGLSLRAVASGLRVCIIQFMKALTEESGEIREIKQFKNVTVKRFGGNLLGESHPPAEEIKGEIAEGLNEARRMVESDSCDMLIMDEINVAVSMGLADLGEVLEVARLCKGKIELVMTGRNAPKELLDIADYATEFKLIKHPFKQGIMARQGIEY</sequence>
<dbReference type="GO" id="GO:0008817">
    <property type="term" value="F:corrinoid adenosyltransferase activity"/>
    <property type="evidence" value="ECO:0007669"/>
    <property type="project" value="InterPro"/>
</dbReference>
<organism evidence="1 2">
    <name type="scientific">Candidatus Aquicultor secundus</name>
    <dbReference type="NCBI Taxonomy" id="1973895"/>
    <lineage>
        <taxon>Bacteria</taxon>
        <taxon>Bacillati</taxon>
        <taxon>Actinomycetota</taxon>
        <taxon>Candidatus Aquicultoria</taxon>
        <taxon>Candidatus Aquicultorales</taxon>
        <taxon>Candidatus Aquicultoraceae</taxon>
        <taxon>Candidatus Aquicultor</taxon>
    </lineage>
</organism>
<dbReference type="GO" id="GO:0009236">
    <property type="term" value="P:cobalamin biosynthetic process"/>
    <property type="evidence" value="ECO:0007669"/>
    <property type="project" value="InterPro"/>
</dbReference>
<dbReference type="InterPro" id="IPR003724">
    <property type="entry name" value="CblAdoTrfase_CobA"/>
</dbReference>
<dbReference type="Pfam" id="PF02572">
    <property type="entry name" value="CobA_CobO_BtuR"/>
    <property type="match status" value="1"/>
</dbReference>
<reference evidence="2" key="1">
    <citation type="submission" date="2017-09" db="EMBL/GenBank/DDBJ databases">
        <title>Depth-based differentiation of microbial function through sediment-hosted aquifers and enrichment of novel symbionts in the deep terrestrial subsurface.</title>
        <authorList>
            <person name="Probst A.J."/>
            <person name="Ladd B."/>
            <person name="Jarett J.K."/>
            <person name="Geller-Mcgrath D.E."/>
            <person name="Sieber C.M.K."/>
            <person name="Emerson J.B."/>
            <person name="Anantharaman K."/>
            <person name="Thomas B.C."/>
            <person name="Malmstrom R."/>
            <person name="Stieglmeier M."/>
            <person name="Klingl A."/>
            <person name="Woyke T."/>
            <person name="Ryan C.M."/>
            <person name="Banfield J.F."/>
        </authorList>
    </citation>
    <scope>NUCLEOTIDE SEQUENCE [LARGE SCALE GENOMIC DNA]</scope>
</reference>
<dbReference type="Gene3D" id="3.40.50.300">
    <property type="entry name" value="P-loop containing nucleotide triphosphate hydrolases"/>
    <property type="match status" value="1"/>
</dbReference>
<dbReference type="InterPro" id="IPR027417">
    <property type="entry name" value="P-loop_NTPase"/>
</dbReference>
<proteinExistence type="predicted"/>
<dbReference type="CDD" id="cd00561">
    <property type="entry name" value="CobA_ACA"/>
    <property type="match status" value="1"/>
</dbReference>
<dbReference type="SUPFAM" id="SSF52540">
    <property type="entry name" value="P-loop containing nucleoside triphosphate hydrolases"/>
    <property type="match status" value="1"/>
</dbReference>